<dbReference type="Proteomes" id="UP000249185">
    <property type="component" value="Unassembled WGS sequence"/>
</dbReference>
<accession>A0A2W5N922</accession>
<comment type="caution">
    <text evidence="10">The sequence shown here is derived from an EMBL/GenBank/DDBJ whole genome shotgun (WGS) entry which is preliminary data.</text>
</comment>
<protein>
    <recommendedName>
        <fullName evidence="9">Efflux pump membrane transporter</fullName>
    </recommendedName>
</protein>
<evidence type="ECO:0000256" key="7">
    <source>
        <dbReference type="ARBA" id="ARBA00022989"/>
    </source>
</evidence>
<feature type="transmembrane region" description="Helical" evidence="9">
    <location>
        <begin position="339"/>
        <end position="358"/>
    </location>
</feature>
<dbReference type="PANTHER" id="PTHR32063:SF13">
    <property type="entry name" value="MULTIDRUG EFFLUX PUMP SUBUNIT ACRB-RELATED"/>
    <property type="match status" value="1"/>
</dbReference>
<evidence type="ECO:0000256" key="8">
    <source>
        <dbReference type="ARBA" id="ARBA00023136"/>
    </source>
</evidence>
<comment type="similarity">
    <text evidence="2 9">Belongs to the resistance-nodulation-cell division (RND) (TC 2.A.6) family.</text>
</comment>
<dbReference type="SUPFAM" id="SSF82866">
    <property type="entry name" value="Multidrug efflux transporter AcrB transmembrane domain"/>
    <property type="match status" value="2"/>
</dbReference>
<comment type="subcellular location">
    <subcellularLocation>
        <location evidence="1 9">Cell inner membrane</location>
        <topology evidence="1 9">Multi-pass membrane protein</topology>
    </subcellularLocation>
</comment>
<dbReference type="Gene3D" id="3.30.2090.10">
    <property type="entry name" value="Multidrug efflux transporter AcrB TolC docking domain, DN and DC subdomains"/>
    <property type="match status" value="2"/>
</dbReference>
<dbReference type="Gene3D" id="1.20.1640.10">
    <property type="entry name" value="Multidrug efflux transporter AcrB transmembrane domain"/>
    <property type="match status" value="2"/>
</dbReference>
<keyword evidence="6 9" id="KW-0812">Transmembrane</keyword>
<dbReference type="AlphaFoldDB" id="A0A2W5N922"/>
<keyword evidence="8 9" id="KW-0472">Membrane</keyword>
<dbReference type="NCBIfam" id="TIGR00915">
    <property type="entry name" value="2A0602"/>
    <property type="match status" value="1"/>
</dbReference>
<dbReference type="GO" id="GO:0015562">
    <property type="term" value="F:efflux transmembrane transporter activity"/>
    <property type="evidence" value="ECO:0007669"/>
    <property type="project" value="InterPro"/>
</dbReference>
<dbReference type="GO" id="GO:0042910">
    <property type="term" value="F:xenobiotic transmembrane transporter activity"/>
    <property type="evidence" value="ECO:0007669"/>
    <property type="project" value="TreeGrafter"/>
</dbReference>
<feature type="transmembrane region" description="Helical" evidence="9">
    <location>
        <begin position="964"/>
        <end position="983"/>
    </location>
</feature>
<dbReference type="Pfam" id="PF00873">
    <property type="entry name" value="ACR_tran"/>
    <property type="match status" value="1"/>
</dbReference>
<dbReference type="Gene3D" id="3.30.70.1430">
    <property type="entry name" value="Multidrug efflux transporter AcrB pore domain"/>
    <property type="match status" value="2"/>
</dbReference>
<sequence length="1040" mass="109669">MARFFIHRPVFAMVLAIVTMLAGAFAVTQLAVSQYPDIAPTTVRVSASYPGATAEAVQNSVTTTIEDALTGIDGLLYTVSNSREGSSQVTLTFDESVAPIDAQNEVQTNVRQVESRLPSSVQQSGVRVTRSTSSILLVGSLVSLDGARTPVELGNILTETVEDAIRRTEGVGDINVFGSGYAMRVWLDPLALARYALTPSDVTSAVQAQNTTVSVGSLGELPATPGHQFTATMTAQSQLRTVADFEGILLKTDAAGAAVTLGDVARVEIGQENYGTNSRFNGLPAAGFGVNLATGANAVDTAAAVRATLDRLAPALPPGVEFRVAYDTSPFVEASIEKVYHTLIEAIVLVLVVILVFLQNWRATLIPILAVPVVLLGTFAMLWGLGFSINTLTMFAMVLAIGLLVDDAIVVVENVERLIRDEGLSPLAATEKSMGQITGALIGIALVLSAVFLPMAFMGGSTGVIYRQFSATIITAMLLSALVALILTPALCAMLLRRHQGAGIAPARLFNRGFDALTRGYVAAVRRIVARPFSMLLVLGLVVAGAWQLYARLPSSFLPAEDRGSLMIRIELAESATQTQTLAAVRDVEDYLRAEEPGTVTSAFVALGFGFAGTGQNTAMVFARLADFADRADPDQSASAVARRGNGHFAGYRAGQVMFNQPPAIPGLGNTSGFSMYLVDQSGGGVEALTEAAQTLEARAADDSRVQNVSAEGVDAESALRVVIDQQKAESFGLSLSDLNDMLSIIFAGDEVNDFVLGSSLRPVIVQGDAPYRMQPEDLDEWYARNDAGEMVPFHAFVTTEWAPVAPRLARYNGATALQISGEPGDGVASGTAMTAMEELVAGLPGGYGVAWTGISYQERQSGDQAPYLYALSVLVVFLCLAALYESWTIPLSVMLAVPVGVLGALAAALWFGQSNDVYFKVGLLATIGLAAKNAILIVEFAADLERRGMELRAATIEAARLRLRPILMTSIAFTLGVLPLAIATGAGAAAQNAIGIGVLGGVLTATFIGIFMVPAFYVVVRRVFSRPRRPADAEAAPIP</sequence>
<feature type="transmembrane region" description="Helical" evidence="9">
    <location>
        <begin position="469"/>
        <end position="496"/>
    </location>
</feature>
<keyword evidence="4" id="KW-1003">Cell membrane</keyword>
<evidence type="ECO:0000256" key="5">
    <source>
        <dbReference type="ARBA" id="ARBA00022519"/>
    </source>
</evidence>
<dbReference type="PANTHER" id="PTHR32063">
    <property type="match status" value="1"/>
</dbReference>
<dbReference type="NCBIfam" id="NF000282">
    <property type="entry name" value="RND_permease_1"/>
    <property type="match status" value="1"/>
</dbReference>
<feature type="transmembrane region" description="Helical" evidence="9">
    <location>
        <begin position="868"/>
        <end position="885"/>
    </location>
</feature>
<feature type="transmembrane region" description="Helical" evidence="9">
    <location>
        <begin position="392"/>
        <end position="412"/>
    </location>
</feature>
<dbReference type="EMBL" id="QFPW01000017">
    <property type="protein sequence ID" value="PZQ47265.1"/>
    <property type="molecule type" value="Genomic_DNA"/>
</dbReference>
<dbReference type="SUPFAM" id="SSF82714">
    <property type="entry name" value="Multidrug efflux transporter AcrB TolC docking domain, DN and DC subdomains"/>
    <property type="match status" value="2"/>
</dbReference>
<feature type="transmembrane region" description="Helical" evidence="9">
    <location>
        <begin position="365"/>
        <end position="386"/>
    </location>
</feature>
<evidence type="ECO:0000256" key="6">
    <source>
        <dbReference type="ARBA" id="ARBA00022692"/>
    </source>
</evidence>
<evidence type="ECO:0000256" key="2">
    <source>
        <dbReference type="ARBA" id="ARBA00010942"/>
    </source>
</evidence>
<dbReference type="Gene3D" id="3.30.70.1440">
    <property type="entry name" value="Multidrug efflux transporter AcrB pore domain"/>
    <property type="match status" value="1"/>
</dbReference>
<dbReference type="InterPro" id="IPR027463">
    <property type="entry name" value="AcrB_DN_DC_subdom"/>
</dbReference>
<keyword evidence="7 9" id="KW-1133">Transmembrane helix</keyword>
<dbReference type="InterPro" id="IPR001036">
    <property type="entry name" value="Acrflvin-R"/>
</dbReference>
<dbReference type="PRINTS" id="PR00702">
    <property type="entry name" value="ACRIFLAVINRP"/>
</dbReference>
<keyword evidence="3 9" id="KW-0813">Transport</keyword>
<dbReference type="SUPFAM" id="SSF82693">
    <property type="entry name" value="Multidrug efflux transporter AcrB pore domain, PN1, PN2, PC1 and PC2 subdomains"/>
    <property type="match status" value="4"/>
</dbReference>
<dbReference type="GO" id="GO:0009636">
    <property type="term" value="P:response to toxic substance"/>
    <property type="evidence" value="ECO:0007669"/>
    <property type="project" value="UniProtKB-ARBA"/>
</dbReference>
<feature type="transmembrane region" description="Helical" evidence="9">
    <location>
        <begin position="433"/>
        <end position="457"/>
    </location>
</feature>
<feature type="transmembrane region" description="Helical" evidence="9">
    <location>
        <begin position="995"/>
        <end position="1021"/>
    </location>
</feature>
<keyword evidence="5 9" id="KW-0997">Cell inner membrane</keyword>
<evidence type="ECO:0000256" key="9">
    <source>
        <dbReference type="RuleBase" id="RU364070"/>
    </source>
</evidence>
<dbReference type="InterPro" id="IPR004764">
    <property type="entry name" value="MdtF-like"/>
</dbReference>
<proteinExistence type="inferred from homology"/>
<organism evidence="10 11">
    <name type="scientific">Rhodovulum sulfidophilum</name>
    <name type="common">Rhodobacter sulfidophilus</name>
    <dbReference type="NCBI Taxonomy" id="35806"/>
    <lineage>
        <taxon>Bacteria</taxon>
        <taxon>Pseudomonadati</taxon>
        <taxon>Pseudomonadota</taxon>
        <taxon>Alphaproteobacteria</taxon>
        <taxon>Rhodobacterales</taxon>
        <taxon>Paracoccaceae</taxon>
        <taxon>Rhodovulum</taxon>
    </lineage>
</organism>
<dbReference type="GO" id="GO:0005886">
    <property type="term" value="C:plasma membrane"/>
    <property type="evidence" value="ECO:0007669"/>
    <property type="project" value="UniProtKB-SubCell"/>
</dbReference>
<name>A0A2W5N922_RHOSU</name>
<feature type="transmembrane region" description="Helical" evidence="9">
    <location>
        <begin position="918"/>
        <end position="943"/>
    </location>
</feature>
<evidence type="ECO:0000313" key="11">
    <source>
        <dbReference type="Proteomes" id="UP000249185"/>
    </source>
</evidence>
<dbReference type="FunFam" id="1.20.1640.10:FF:000001">
    <property type="entry name" value="Efflux pump membrane transporter"/>
    <property type="match status" value="1"/>
</dbReference>
<evidence type="ECO:0000256" key="1">
    <source>
        <dbReference type="ARBA" id="ARBA00004429"/>
    </source>
</evidence>
<gene>
    <name evidence="10" type="ORF">DI556_17470</name>
</gene>
<feature type="transmembrane region" description="Helical" evidence="9">
    <location>
        <begin position="892"/>
        <end position="912"/>
    </location>
</feature>
<reference evidence="10 11" key="1">
    <citation type="submission" date="2017-08" db="EMBL/GenBank/DDBJ databases">
        <title>Infants hospitalized years apart are colonized by the same room-sourced microbial strains.</title>
        <authorList>
            <person name="Brooks B."/>
            <person name="Olm M.R."/>
            <person name="Firek B.A."/>
            <person name="Baker R."/>
            <person name="Thomas B.C."/>
            <person name="Morowitz M.J."/>
            <person name="Banfield J.F."/>
        </authorList>
    </citation>
    <scope>NUCLEOTIDE SEQUENCE [LARGE SCALE GENOMIC DNA]</scope>
    <source>
        <strain evidence="10">S2_005_002_R2_34</strain>
    </source>
</reference>
<evidence type="ECO:0000256" key="4">
    <source>
        <dbReference type="ARBA" id="ARBA00022475"/>
    </source>
</evidence>
<dbReference type="Gene3D" id="3.30.70.1320">
    <property type="entry name" value="Multidrug efflux transporter AcrB pore domain like"/>
    <property type="match status" value="1"/>
</dbReference>
<evidence type="ECO:0000313" key="10">
    <source>
        <dbReference type="EMBL" id="PZQ47265.1"/>
    </source>
</evidence>
<feature type="transmembrane region" description="Helical" evidence="9">
    <location>
        <begin position="528"/>
        <end position="550"/>
    </location>
</feature>
<evidence type="ECO:0000256" key="3">
    <source>
        <dbReference type="ARBA" id="ARBA00022448"/>
    </source>
</evidence>
<comment type="caution">
    <text evidence="9">Lacks conserved residue(s) required for the propagation of feature annotation.</text>
</comment>